<dbReference type="InterPro" id="IPR000668">
    <property type="entry name" value="Peptidase_C1A_C"/>
</dbReference>
<dbReference type="GO" id="GO:0004197">
    <property type="term" value="F:cysteine-type endopeptidase activity"/>
    <property type="evidence" value="ECO:0007669"/>
    <property type="project" value="InterPro"/>
</dbReference>
<dbReference type="Proteomes" id="UP000694005">
    <property type="component" value="Chromosome A08"/>
</dbReference>
<evidence type="ECO:0000256" key="1">
    <source>
        <dbReference type="ARBA" id="ARBA00008455"/>
    </source>
</evidence>
<name>A0A8D9HIG1_BRACM</name>
<reference evidence="10 11" key="1">
    <citation type="submission" date="2021-07" db="EMBL/GenBank/DDBJ databases">
        <authorList>
            <consortium name="Genoscope - CEA"/>
            <person name="William W."/>
        </authorList>
    </citation>
    <scope>NUCLEOTIDE SEQUENCE [LARGE SCALE GENOMIC DNA]</scope>
</reference>
<evidence type="ECO:0000256" key="5">
    <source>
        <dbReference type="ARBA" id="ARBA00022807"/>
    </source>
</evidence>
<keyword evidence="7" id="KW-0325">Glycoprotein</keyword>
<accession>A0A8D9HIG1</accession>
<dbReference type="Gramene" id="A08p40140.2_BraZ1">
    <property type="protein sequence ID" value="A08p40140.2_BraZ1.CDS"/>
    <property type="gene ID" value="A08g40140.2_BraZ1"/>
</dbReference>
<evidence type="ECO:0000256" key="8">
    <source>
        <dbReference type="SAM" id="Phobius"/>
    </source>
</evidence>
<keyword evidence="8" id="KW-1133">Transmembrane helix</keyword>
<keyword evidence="4" id="KW-0378">Hydrolase</keyword>
<keyword evidence="8" id="KW-0812">Transmembrane</keyword>
<evidence type="ECO:0000256" key="2">
    <source>
        <dbReference type="ARBA" id="ARBA00022670"/>
    </source>
</evidence>
<dbReference type="FunFam" id="3.90.70.10:FF:000081">
    <property type="entry name" value="cathepsin B-like protease 2"/>
    <property type="match status" value="1"/>
</dbReference>
<evidence type="ECO:0000256" key="3">
    <source>
        <dbReference type="ARBA" id="ARBA00022729"/>
    </source>
</evidence>
<dbReference type="SMART" id="SM00645">
    <property type="entry name" value="Pept_C1"/>
    <property type="match status" value="1"/>
</dbReference>
<dbReference type="PROSITE" id="PS00639">
    <property type="entry name" value="THIOL_PROTEASE_HIS"/>
    <property type="match status" value="1"/>
</dbReference>
<dbReference type="Pfam" id="PF08127">
    <property type="entry name" value="Propeptide_C1"/>
    <property type="match status" value="1"/>
</dbReference>
<dbReference type="InterPro" id="IPR012599">
    <property type="entry name" value="Propeptide_C1A"/>
</dbReference>
<dbReference type="Gene3D" id="3.90.70.10">
    <property type="entry name" value="Cysteine proteinases"/>
    <property type="match status" value="1"/>
</dbReference>
<proteinExistence type="inferred from homology"/>
<comment type="similarity">
    <text evidence="1">Belongs to the peptidase C1 family.</text>
</comment>
<evidence type="ECO:0000256" key="7">
    <source>
        <dbReference type="ARBA" id="ARBA00023180"/>
    </source>
</evidence>
<protein>
    <recommendedName>
        <fullName evidence="9">Peptidase C1A papain C-terminal domain-containing protein</fullName>
    </recommendedName>
</protein>
<evidence type="ECO:0000256" key="4">
    <source>
        <dbReference type="ARBA" id="ARBA00022801"/>
    </source>
</evidence>
<gene>
    <name evidence="10" type="ORF">BRAPAZ1V2_A08P40140.2</name>
</gene>
<dbReference type="GO" id="GO:0006508">
    <property type="term" value="P:proteolysis"/>
    <property type="evidence" value="ECO:0007669"/>
    <property type="project" value="UniProtKB-KW"/>
</dbReference>
<evidence type="ECO:0000313" key="10">
    <source>
        <dbReference type="EMBL" id="CAG7900348.1"/>
    </source>
</evidence>
<evidence type="ECO:0000259" key="9">
    <source>
        <dbReference type="SMART" id="SM00645"/>
    </source>
</evidence>
<keyword evidence="2" id="KW-0645">Protease</keyword>
<feature type="domain" description="Peptidase C1A papain C-terminal" evidence="9">
    <location>
        <begin position="141"/>
        <end position="383"/>
    </location>
</feature>
<dbReference type="CDD" id="cd02620">
    <property type="entry name" value="Peptidase_C1A_CathepsinB"/>
    <property type="match status" value="1"/>
</dbReference>
<evidence type="ECO:0000256" key="6">
    <source>
        <dbReference type="ARBA" id="ARBA00023157"/>
    </source>
</evidence>
<dbReference type="SUPFAM" id="SSF54001">
    <property type="entry name" value="Cysteine proteinases"/>
    <property type="match status" value="1"/>
</dbReference>
<keyword evidence="6" id="KW-1015">Disulfide bond</keyword>
<dbReference type="AlphaFoldDB" id="A0A8D9HIG1"/>
<dbReference type="InterPro" id="IPR038765">
    <property type="entry name" value="Papain-like_cys_pep_sf"/>
</dbReference>
<dbReference type="Pfam" id="PF00112">
    <property type="entry name" value="Peptidase_C1"/>
    <property type="match status" value="1"/>
</dbReference>
<keyword evidence="3" id="KW-0732">Signal</keyword>
<organism evidence="10 11">
    <name type="scientific">Brassica campestris</name>
    <name type="common">Field mustard</name>
    <dbReference type="NCBI Taxonomy" id="3711"/>
    <lineage>
        <taxon>Eukaryota</taxon>
        <taxon>Viridiplantae</taxon>
        <taxon>Streptophyta</taxon>
        <taxon>Embryophyta</taxon>
        <taxon>Tracheophyta</taxon>
        <taxon>Spermatophyta</taxon>
        <taxon>Magnoliopsida</taxon>
        <taxon>eudicotyledons</taxon>
        <taxon>Gunneridae</taxon>
        <taxon>Pentapetalae</taxon>
        <taxon>rosids</taxon>
        <taxon>malvids</taxon>
        <taxon>Brassicales</taxon>
        <taxon>Brassicaceae</taxon>
        <taxon>Brassiceae</taxon>
        <taxon>Brassica</taxon>
    </lineage>
</organism>
<dbReference type="EMBL" id="LS974624">
    <property type="protein sequence ID" value="CAG7900348.1"/>
    <property type="molecule type" value="Genomic_DNA"/>
</dbReference>
<feature type="transmembrane region" description="Helical" evidence="8">
    <location>
        <begin position="48"/>
        <end position="68"/>
    </location>
</feature>
<sequence>MKDHIYFPVDLSYILLYKLPFYYPNYSTLFLRRRGGEGRFMAEHHHRIRVYLASAILLLAVINTGIAAENLSQQKLTSRILQNEIVKEVNENPNAGWIAAFNDRFANSTVAEFKRLLGVKPTPKNEFLGVPVVSHDISLKLPKEFDARTAWSQCSSIGRILGHGIYTKLYGHCGSCWAFGAVESLSDRFCIKYNMNISLSVNDLLACCGFLCGQGCNGGYPISAWRYFKHHGVVTEECDPYFDNTGCSHPGCEPAYPTPKCVRKCVSGNQLWRESKHYGVSAYKVRHGPQDIMAEVYKNGPVEVAFTVYEDFAHYKSGVYKHITGANIGGHAVKLIGWGTSDDGEDYWLLANQWNRSWGDDGYFKIKRGTNECGIEHGVVAGLPSDRNVFNGINTSDDVLVSSF</sequence>
<evidence type="ECO:0000313" key="11">
    <source>
        <dbReference type="Proteomes" id="UP000694005"/>
    </source>
</evidence>
<dbReference type="InterPro" id="IPR013128">
    <property type="entry name" value="Peptidase_C1A"/>
</dbReference>
<keyword evidence="5" id="KW-0788">Thiol protease</keyword>
<dbReference type="PANTHER" id="PTHR12411">
    <property type="entry name" value="CYSTEINE PROTEASE FAMILY C1-RELATED"/>
    <property type="match status" value="1"/>
</dbReference>
<dbReference type="PRINTS" id="PR00705">
    <property type="entry name" value="PAPAIN"/>
</dbReference>
<keyword evidence="8" id="KW-0472">Membrane</keyword>
<dbReference type="InterPro" id="IPR025660">
    <property type="entry name" value="Pept_his_AS"/>
</dbReference>